<dbReference type="EMBL" id="BAAFJT010000025">
    <property type="protein sequence ID" value="GAB0200045.1"/>
    <property type="molecule type" value="Genomic_DNA"/>
</dbReference>
<proteinExistence type="predicted"/>
<evidence type="ECO:0000313" key="2">
    <source>
        <dbReference type="EMBL" id="GAB0200045.1"/>
    </source>
</evidence>
<dbReference type="AlphaFoldDB" id="A0ABC9XQP7"/>
<name>A0ABC9XQP7_GRUJA</name>
<gene>
    <name evidence="2" type="ORF">GRJ2_002469900</name>
</gene>
<keyword evidence="3" id="KW-1185">Reference proteome</keyword>
<sequence length="74" mass="7771">MTLVMLSGTGAPGARALPLLWADALEERSDRLPGGTGRESPRHETRTRGTLRGPGTPRGPGTVLPLTQGRGQIN</sequence>
<evidence type="ECO:0000256" key="1">
    <source>
        <dbReference type="SAM" id="MobiDB-lite"/>
    </source>
</evidence>
<feature type="region of interest" description="Disordered" evidence="1">
    <location>
        <begin position="28"/>
        <end position="74"/>
    </location>
</feature>
<accession>A0ABC9XQP7</accession>
<feature type="compositionally biased region" description="Low complexity" evidence="1">
    <location>
        <begin position="48"/>
        <end position="67"/>
    </location>
</feature>
<evidence type="ECO:0000313" key="3">
    <source>
        <dbReference type="Proteomes" id="UP001623348"/>
    </source>
</evidence>
<organism evidence="2 3">
    <name type="scientific">Grus japonensis</name>
    <name type="common">Japanese crane</name>
    <name type="synonym">Red-crowned crane</name>
    <dbReference type="NCBI Taxonomy" id="30415"/>
    <lineage>
        <taxon>Eukaryota</taxon>
        <taxon>Metazoa</taxon>
        <taxon>Chordata</taxon>
        <taxon>Craniata</taxon>
        <taxon>Vertebrata</taxon>
        <taxon>Euteleostomi</taxon>
        <taxon>Archelosauria</taxon>
        <taxon>Archosauria</taxon>
        <taxon>Dinosauria</taxon>
        <taxon>Saurischia</taxon>
        <taxon>Theropoda</taxon>
        <taxon>Coelurosauria</taxon>
        <taxon>Aves</taxon>
        <taxon>Neognathae</taxon>
        <taxon>Neoaves</taxon>
        <taxon>Gruiformes</taxon>
        <taxon>Gruidae</taxon>
        <taxon>Grus</taxon>
    </lineage>
</organism>
<protein>
    <submittedName>
        <fullName evidence="2">Uncharacterized protein</fullName>
    </submittedName>
</protein>
<dbReference type="Proteomes" id="UP001623348">
    <property type="component" value="Unassembled WGS sequence"/>
</dbReference>
<comment type="caution">
    <text evidence="2">The sequence shown here is derived from an EMBL/GenBank/DDBJ whole genome shotgun (WGS) entry which is preliminary data.</text>
</comment>
<reference evidence="2 3" key="1">
    <citation type="submission" date="2024-06" db="EMBL/GenBank/DDBJ databases">
        <title>The draft genome of Grus japonensis, version 3.</title>
        <authorList>
            <person name="Nabeshima K."/>
            <person name="Suzuki S."/>
            <person name="Onuma M."/>
        </authorList>
    </citation>
    <scope>NUCLEOTIDE SEQUENCE [LARGE SCALE GENOMIC DNA]</scope>
    <source>
        <strain evidence="2 3">451A</strain>
    </source>
</reference>